<dbReference type="EMBL" id="JAUTXU010000199">
    <property type="protein sequence ID" value="KAK3699270.1"/>
    <property type="molecule type" value="Genomic_DNA"/>
</dbReference>
<organism evidence="1 2">
    <name type="scientific">Vermiconidia calcicola</name>
    <dbReference type="NCBI Taxonomy" id="1690605"/>
    <lineage>
        <taxon>Eukaryota</taxon>
        <taxon>Fungi</taxon>
        <taxon>Dikarya</taxon>
        <taxon>Ascomycota</taxon>
        <taxon>Pezizomycotina</taxon>
        <taxon>Dothideomycetes</taxon>
        <taxon>Dothideomycetidae</taxon>
        <taxon>Mycosphaerellales</taxon>
        <taxon>Extremaceae</taxon>
        <taxon>Vermiconidia</taxon>
    </lineage>
</organism>
<evidence type="ECO:0000313" key="2">
    <source>
        <dbReference type="Proteomes" id="UP001281147"/>
    </source>
</evidence>
<sequence length="266" mass="29257">MLERPVYAEFMITFPPSPSLSACDSLADIDDLDAFLEAQGRLSHWPTPPPPKDEATVTEIELDCDELDDESLDYSYIARTFAHQAISEVAQSESNISLVEGVILRARLPPEVLALAFNILVRLNRCSLPTDSLHSTPVDLLVVSTLSLAASYTHDHPPSLLHWSRYVCGRAWTTARIDETNLLVMSLLDWRLHESSSAGALDDAMARLTAAAAHASSSPVYNDERPHLKVVIDGPRTCWIHGQIMPEGTPLPSAFGAARHQFLPLL</sequence>
<gene>
    <name evidence="1" type="ORF">LTR37_016513</name>
</gene>
<protein>
    <submittedName>
        <fullName evidence="1">Uncharacterized protein</fullName>
    </submittedName>
</protein>
<comment type="caution">
    <text evidence="1">The sequence shown here is derived from an EMBL/GenBank/DDBJ whole genome shotgun (WGS) entry which is preliminary data.</text>
</comment>
<name>A0ACC3MNS1_9PEZI</name>
<accession>A0ACC3MNS1</accession>
<keyword evidence="2" id="KW-1185">Reference proteome</keyword>
<evidence type="ECO:0000313" key="1">
    <source>
        <dbReference type="EMBL" id="KAK3699270.1"/>
    </source>
</evidence>
<reference evidence="1" key="1">
    <citation type="submission" date="2023-07" db="EMBL/GenBank/DDBJ databases">
        <title>Black Yeasts Isolated from many extreme environments.</title>
        <authorList>
            <person name="Coleine C."/>
            <person name="Stajich J.E."/>
            <person name="Selbmann L."/>
        </authorList>
    </citation>
    <scope>NUCLEOTIDE SEQUENCE</scope>
    <source>
        <strain evidence="1">CCFEE 5714</strain>
    </source>
</reference>
<proteinExistence type="predicted"/>
<dbReference type="Proteomes" id="UP001281147">
    <property type="component" value="Unassembled WGS sequence"/>
</dbReference>